<accession>A0A1H6FAB6</accession>
<organism evidence="1 2">
    <name type="scientific">Candidatus Venteria ishoeyi</name>
    <dbReference type="NCBI Taxonomy" id="1899563"/>
    <lineage>
        <taxon>Bacteria</taxon>
        <taxon>Pseudomonadati</taxon>
        <taxon>Pseudomonadota</taxon>
        <taxon>Gammaproteobacteria</taxon>
        <taxon>Thiotrichales</taxon>
        <taxon>Thiotrichaceae</taxon>
        <taxon>Venteria</taxon>
    </lineage>
</organism>
<sequence>MPYFLYKVFPDKKLEKITDFEKFQDAKKQARDLRTSMTEADNYTVKVMFAKNEMEAELLLKETREPRPRGDD</sequence>
<dbReference type="EMBL" id="FMSV02000513">
    <property type="protein sequence ID" value="SEH07037.1"/>
    <property type="molecule type" value="Genomic_DNA"/>
</dbReference>
<evidence type="ECO:0000313" key="2">
    <source>
        <dbReference type="Proteomes" id="UP000236724"/>
    </source>
</evidence>
<name>A0A1H6FAB6_9GAMM</name>
<gene>
    <name evidence="1" type="ORF">MBHS_02903</name>
</gene>
<proteinExistence type="predicted"/>
<reference evidence="1 2" key="1">
    <citation type="submission" date="2016-10" db="EMBL/GenBank/DDBJ databases">
        <authorList>
            <person name="de Groot N.N."/>
        </authorList>
    </citation>
    <scope>NUCLEOTIDE SEQUENCE [LARGE SCALE GENOMIC DNA]</scope>
    <source>
        <strain evidence="1">MBHS1</strain>
    </source>
</reference>
<keyword evidence="2" id="KW-1185">Reference proteome</keyword>
<evidence type="ECO:0000313" key="1">
    <source>
        <dbReference type="EMBL" id="SEH07037.1"/>
    </source>
</evidence>
<dbReference type="OrthoDB" id="5771673at2"/>
<dbReference type="RefSeq" id="WP_103920754.1">
    <property type="nucleotide sequence ID" value="NZ_FMSV02000513.1"/>
</dbReference>
<protein>
    <submittedName>
        <fullName evidence="1">Uncharacterized protein</fullName>
    </submittedName>
</protein>
<dbReference type="Proteomes" id="UP000236724">
    <property type="component" value="Unassembled WGS sequence"/>
</dbReference>
<dbReference type="AlphaFoldDB" id="A0A1H6FAB6"/>